<dbReference type="InterPro" id="IPR000718">
    <property type="entry name" value="Peptidase_M13"/>
</dbReference>
<evidence type="ECO:0000313" key="2">
    <source>
        <dbReference type="EMBL" id="KAH9370215.1"/>
    </source>
</evidence>
<gene>
    <name evidence="2" type="ORF">HPB48_019350</name>
</gene>
<dbReference type="AlphaFoldDB" id="A0A9J6G5I5"/>
<protein>
    <recommendedName>
        <fullName evidence="1">Peptidase M13 C-terminal domain-containing protein</fullName>
    </recommendedName>
</protein>
<dbReference type="PROSITE" id="PS51885">
    <property type="entry name" value="NEPRILYSIN"/>
    <property type="match status" value="1"/>
</dbReference>
<reference evidence="2 3" key="1">
    <citation type="journal article" date="2020" name="Cell">
        <title>Large-Scale Comparative Analyses of Tick Genomes Elucidate Their Genetic Diversity and Vector Capacities.</title>
        <authorList>
            <consortium name="Tick Genome and Microbiome Consortium (TIGMIC)"/>
            <person name="Jia N."/>
            <person name="Wang J."/>
            <person name="Shi W."/>
            <person name="Du L."/>
            <person name="Sun Y."/>
            <person name="Zhan W."/>
            <person name="Jiang J.F."/>
            <person name="Wang Q."/>
            <person name="Zhang B."/>
            <person name="Ji P."/>
            <person name="Bell-Sakyi L."/>
            <person name="Cui X.M."/>
            <person name="Yuan T.T."/>
            <person name="Jiang B.G."/>
            <person name="Yang W.F."/>
            <person name="Lam T.T."/>
            <person name="Chang Q.C."/>
            <person name="Ding S.J."/>
            <person name="Wang X.J."/>
            <person name="Zhu J.G."/>
            <person name="Ruan X.D."/>
            <person name="Zhao L."/>
            <person name="Wei J.T."/>
            <person name="Ye R.Z."/>
            <person name="Que T.C."/>
            <person name="Du C.H."/>
            <person name="Zhou Y.H."/>
            <person name="Cheng J.X."/>
            <person name="Dai P.F."/>
            <person name="Guo W.B."/>
            <person name="Han X.H."/>
            <person name="Huang E.J."/>
            <person name="Li L.F."/>
            <person name="Wei W."/>
            <person name="Gao Y.C."/>
            <person name="Liu J.Z."/>
            <person name="Shao H.Z."/>
            <person name="Wang X."/>
            <person name="Wang C.C."/>
            <person name="Yang T.C."/>
            <person name="Huo Q.B."/>
            <person name="Li W."/>
            <person name="Chen H.Y."/>
            <person name="Chen S.E."/>
            <person name="Zhou L.G."/>
            <person name="Ni X.B."/>
            <person name="Tian J.H."/>
            <person name="Sheng Y."/>
            <person name="Liu T."/>
            <person name="Pan Y.S."/>
            <person name="Xia L.Y."/>
            <person name="Li J."/>
            <person name="Zhao F."/>
            <person name="Cao W.C."/>
        </authorList>
    </citation>
    <scope>NUCLEOTIDE SEQUENCE [LARGE SCALE GENOMIC DNA]</scope>
    <source>
        <strain evidence="2">HaeL-2018</strain>
    </source>
</reference>
<keyword evidence="3" id="KW-1185">Reference proteome</keyword>
<accession>A0A9J6G5I5</accession>
<dbReference type="OrthoDB" id="6487252at2759"/>
<organism evidence="2 3">
    <name type="scientific">Haemaphysalis longicornis</name>
    <name type="common">Bush tick</name>
    <dbReference type="NCBI Taxonomy" id="44386"/>
    <lineage>
        <taxon>Eukaryota</taxon>
        <taxon>Metazoa</taxon>
        <taxon>Ecdysozoa</taxon>
        <taxon>Arthropoda</taxon>
        <taxon>Chelicerata</taxon>
        <taxon>Arachnida</taxon>
        <taxon>Acari</taxon>
        <taxon>Parasitiformes</taxon>
        <taxon>Ixodida</taxon>
        <taxon>Ixodoidea</taxon>
        <taxon>Ixodidae</taxon>
        <taxon>Haemaphysalinae</taxon>
        <taxon>Haemaphysalis</taxon>
    </lineage>
</organism>
<evidence type="ECO:0000313" key="3">
    <source>
        <dbReference type="Proteomes" id="UP000821853"/>
    </source>
</evidence>
<dbReference type="GO" id="GO:0006508">
    <property type="term" value="P:proteolysis"/>
    <property type="evidence" value="ECO:0007669"/>
    <property type="project" value="InterPro"/>
</dbReference>
<dbReference type="Gene3D" id="3.40.390.10">
    <property type="entry name" value="Collagenase (Catalytic Domain)"/>
    <property type="match status" value="1"/>
</dbReference>
<dbReference type="Proteomes" id="UP000821853">
    <property type="component" value="Chromosome 3"/>
</dbReference>
<dbReference type="InterPro" id="IPR018497">
    <property type="entry name" value="Peptidase_M13_C"/>
</dbReference>
<dbReference type="VEuPathDB" id="VectorBase:HLOH_055396"/>
<dbReference type="SUPFAM" id="SSF55486">
    <property type="entry name" value="Metalloproteases ('zincins'), catalytic domain"/>
    <property type="match status" value="1"/>
</dbReference>
<comment type="caution">
    <text evidence="2">The sequence shown here is derived from an EMBL/GenBank/DDBJ whole genome shotgun (WGS) entry which is preliminary data.</text>
</comment>
<evidence type="ECO:0000259" key="1">
    <source>
        <dbReference type="Pfam" id="PF01431"/>
    </source>
</evidence>
<dbReference type="GO" id="GO:0004222">
    <property type="term" value="F:metalloendopeptidase activity"/>
    <property type="evidence" value="ECO:0007669"/>
    <property type="project" value="InterPro"/>
</dbReference>
<dbReference type="Pfam" id="PF01431">
    <property type="entry name" value="Peptidase_M13"/>
    <property type="match status" value="1"/>
</dbReference>
<feature type="domain" description="Peptidase M13 C-terminal" evidence="1">
    <location>
        <begin position="36"/>
        <end position="92"/>
    </location>
</feature>
<sequence length="180" mass="19781">MNVFTDTRREWDDSEIFFFYFSPAFVVSSPQTSQFPAASFGGLGHVLAHEESHAFDAEGAPADPDGLYRHWYSPPTKSHLEDRKQCLRAVYDVPSGGSWPTESEDYADSQGLMVRSLRACAGDAGHRTTGAVIRSVVTGRTMPTVQEPSRILVDIIGMTAGVCRNNQAVGCQSVQIDREH</sequence>
<dbReference type="EMBL" id="JABSTR010000005">
    <property type="protein sequence ID" value="KAH9370215.1"/>
    <property type="molecule type" value="Genomic_DNA"/>
</dbReference>
<dbReference type="InterPro" id="IPR024079">
    <property type="entry name" value="MetalloPept_cat_dom_sf"/>
</dbReference>
<name>A0A9J6G5I5_HAELO</name>
<proteinExistence type="predicted"/>